<accession>A0ABP8NGI3</accession>
<dbReference type="EMBL" id="BAABFA010000014">
    <property type="protein sequence ID" value="GAA4466984.1"/>
    <property type="molecule type" value="Genomic_DNA"/>
</dbReference>
<proteinExistence type="predicted"/>
<evidence type="ECO:0000259" key="1">
    <source>
        <dbReference type="Pfam" id="PF19580"/>
    </source>
</evidence>
<protein>
    <submittedName>
        <fullName evidence="2">Endonuclease</fullName>
    </submittedName>
</protein>
<dbReference type="PANTHER" id="PTHR42834">
    <property type="entry name" value="ENDONUCLEASE/EXONUCLEASE/PHOSPHATASE FAMILY PROTEIN (AFU_ORTHOLOGUE AFUA_3G09210)"/>
    <property type="match status" value="1"/>
</dbReference>
<feature type="domain" description="Endonuclease/exonuclease/phosphatase" evidence="1">
    <location>
        <begin position="15"/>
        <end position="313"/>
    </location>
</feature>
<dbReference type="Gene3D" id="3.60.10.10">
    <property type="entry name" value="Endonuclease/exonuclease/phosphatase"/>
    <property type="match status" value="1"/>
</dbReference>
<dbReference type="InterPro" id="IPR036691">
    <property type="entry name" value="Endo/exonu/phosph_ase_sf"/>
</dbReference>
<evidence type="ECO:0000313" key="3">
    <source>
        <dbReference type="Proteomes" id="UP001500067"/>
    </source>
</evidence>
<comment type="caution">
    <text evidence="2">The sequence shown here is derived from an EMBL/GenBank/DDBJ whole genome shotgun (WGS) entry which is preliminary data.</text>
</comment>
<keyword evidence="2" id="KW-0255">Endonuclease</keyword>
<gene>
    <name evidence="2" type="ORF">GCM10023093_22050</name>
</gene>
<dbReference type="SUPFAM" id="SSF56219">
    <property type="entry name" value="DNase I-like"/>
    <property type="match status" value="1"/>
</dbReference>
<dbReference type="InterPro" id="IPR005135">
    <property type="entry name" value="Endo/exonuclease/phosphatase"/>
</dbReference>
<sequence>MCGCAGGPSQEKMAIVFYNCENFFDTVDDPLRDDDEFTPWGKYQYTRRMYLQKLHNMAIVLQSMGGEEGPVLIGLAEIENNTVLNDLVQQPEIAGKGYSYQWYDGPDARGVDVALLYDPIRFVVIESEPLHVPLDSGRTRDILYVQGVLAGDTVHVLVNHWPSRRGADGQSAGRRAAAAKVCRDAMTTIWQERPGAHIIVMGDLNDNPADSSISKVLGVAASLSGIRNETLYNPFAAMYARGEGTEAYMGQWNLFDQVMVSGGMRYAGAGIYRPPFLQSRLKGYEGTPKRSFISHRWVNGYSDHFPVVLYLYKK</sequence>
<keyword evidence="2" id="KW-0540">Nuclease</keyword>
<dbReference type="Proteomes" id="UP001500067">
    <property type="component" value="Unassembled WGS sequence"/>
</dbReference>
<organism evidence="2 3">
    <name type="scientific">Nemorincola caseinilytica</name>
    <dbReference type="NCBI Taxonomy" id="2054315"/>
    <lineage>
        <taxon>Bacteria</taxon>
        <taxon>Pseudomonadati</taxon>
        <taxon>Bacteroidota</taxon>
        <taxon>Chitinophagia</taxon>
        <taxon>Chitinophagales</taxon>
        <taxon>Chitinophagaceae</taxon>
        <taxon>Nemorincola</taxon>
    </lineage>
</organism>
<dbReference type="GO" id="GO:0004519">
    <property type="term" value="F:endonuclease activity"/>
    <property type="evidence" value="ECO:0007669"/>
    <property type="project" value="UniProtKB-KW"/>
</dbReference>
<keyword evidence="3" id="KW-1185">Reference proteome</keyword>
<reference evidence="3" key="1">
    <citation type="journal article" date="2019" name="Int. J. Syst. Evol. Microbiol.">
        <title>The Global Catalogue of Microorganisms (GCM) 10K type strain sequencing project: providing services to taxonomists for standard genome sequencing and annotation.</title>
        <authorList>
            <consortium name="The Broad Institute Genomics Platform"/>
            <consortium name="The Broad Institute Genome Sequencing Center for Infectious Disease"/>
            <person name="Wu L."/>
            <person name="Ma J."/>
        </authorList>
    </citation>
    <scope>NUCLEOTIDE SEQUENCE [LARGE SCALE GENOMIC DNA]</scope>
    <source>
        <strain evidence="3">JCM 32105</strain>
    </source>
</reference>
<name>A0ABP8NGI3_9BACT</name>
<dbReference type="PANTHER" id="PTHR42834:SF1">
    <property type="entry name" value="ENDONUCLEASE_EXONUCLEASE_PHOSPHATASE FAMILY PROTEIN (AFU_ORTHOLOGUE AFUA_3G09210)"/>
    <property type="match status" value="1"/>
</dbReference>
<evidence type="ECO:0000313" key="2">
    <source>
        <dbReference type="EMBL" id="GAA4466984.1"/>
    </source>
</evidence>
<keyword evidence="2" id="KW-0378">Hydrolase</keyword>
<dbReference type="Pfam" id="PF19580">
    <property type="entry name" value="Exo_endo_phos_3"/>
    <property type="match status" value="1"/>
</dbReference>